<evidence type="ECO:0000256" key="2">
    <source>
        <dbReference type="ARBA" id="ARBA00012146"/>
    </source>
</evidence>
<evidence type="ECO:0000313" key="6">
    <source>
        <dbReference type="EMBL" id="MBK6006227.1"/>
    </source>
</evidence>
<dbReference type="AlphaFoldDB" id="A0A934WMJ4"/>
<name>A0A934WMJ4_9BURK</name>
<dbReference type="EC" id="3.6.1.1" evidence="2"/>
<dbReference type="Gene3D" id="3.90.80.10">
    <property type="entry name" value="Inorganic pyrophosphatase"/>
    <property type="match status" value="1"/>
</dbReference>
<dbReference type="GO" id="GO:0005737">
    <property type="term" value="C:cytoplasm"/>
    <property type="evidence" value="ECO:0007669"/>
    <property type="project" value="InterPro"/>
</dbReference>
<dbReference type="GO" id="GO:0000287">
    <property type="term" value="F:magnesium ion binding"/>
    <property type="evidence" value="ECO:0007669"/>
    <property type="project" value="InterPro"/>
</dbReference>
<accession>A0A934WMJ4</accession>
<keyword evidence="4" id="KW-0378">Hydrolase</keyword>
<sequence>MAGAPALDRLPLVTDDAAVRVVVEANAGSRNKLKYLPEIGGFELHHVLPLGTSFPYDFGFLPSTLGEDGDALDAVVFADEPVPPGTIVACRLIGVIEAEQGQPGEAKKRNDRFLAVARLSHLYRHWHNVGDVPAKALDELEAFFVSYNAQRGTEFKVLGRAGAARATELVTQGRRG</sequence>
<evidence type="ECO:0000256" key="4">
    <source>
        <dbReference type="ARBA" id="ARBA00022801"/>
    </source>
</evidence>
<keyword evidence="5" id="KW-0460">Magnesium</keyword>
<protein>
    <recommendedName>
        <fullName evidence="2">inorganic diphosphatase</fullName>
        <ecNumber evidence="2">3.6.1.1</ecNumber>
    </recommendedName>
</protein>
<reference evidence="6" key="2">
    <citation type="submission" date="2021-01" db="EMBL/GenBank/DDBJ databases">
        <authorList>
            <person name="Kang M."/>
        </authorList>
    </citation>
    <scope>NUCLEOTIDE SEQUENCE</scope>
    <source>
        <strain evidence="6">KACC 17527</strain>
    </source>
</reference>
<dbReference type="RefSeq" id="WP_201168695.1">
    <property type="nucleotide sequence ID" value="NZ_JAEPWM010000002.1"/>
</dbReference>
<dbReference type="PANTHER" id="PTHR10286">
    <property type="entry name" value="INORGANIC PYROPHOSPHATASE"/>
    <property type="match status" value="1"/>
</dbReference>
<keyword evidence="3" id="KW-0479">Metal-binding</keyword>
<dbReference type="Pfam" id="PF00719">
    <property type="entry name" value="Pyrophosphatase"/>
    <property type="match status" value="1"/>
</dbReference>
<comment type="cofactor">
    <cofactor evidence="1">
        <name>Mg(2+)</name>
        <dbReference type="ChEBI" id="CHEBI:18420"/>
    </cofactor>
</comment>
<gene>
    <name evidence="6" type="ORF">JJB11_09010</name>
</gene>
<evidence type="ECO:0000313" key="7">
    <source>
        <dbReference type="Proteomes" id="UP000630528"/>
    </source>
</evidence>
<evidence type="ECO:0000256" key="1">
    <source>
        <dbReference type="ARBA" id="ARBA00001946"/>
    </source>
</evidence>
<keyword evidence="7" id="KW-1185">Reference proteome</keyword>
<organism evidence="6 7">
    <name type="scientific">Ramlibacter ginsenosidimutans</name>
    <dbReference type="NCBI Taxonomy" id="502333"/>
    <lineage>
        <taxon>Bacteria</taxon>
        <taxon>Pseudomonadati</taxon>
        <taxon>Pseudomonadota</taxon>
        <taxon>Betaproteobacteria</taxon>
        <taxon>Burkholderiales</taxon>
        <taxon>Comamonadaceae</taxon>
        <taxon>Ramlibacter</taxon>
    </lineage>
</organism>
<evidence type="ECO:0000256" key="3">
    <source>
        <dbReference type="ARBA" id="ARBA00022723"/>
    </source>
</evidence>
<dbReference type="EMBL" id="JAEPWM010000002">
    <property type="protein sequence ID" value="MBK6006227.1"/>
    <property type="molecule type" value="Genomic_DNA"/>
</dbReference>
<dbReference type="GO" id="GO:0006796">
    <property type="term" value="P:phosphate-containing compound metabolic process"/>
    <property type="evidence" value="ECO:0007669"/>
    <property type="project" value="InterPro"/>
</dbReference>
<dbReference type="SUPFAM" id="SSF50324">
    <property type="entry name" value="Inorganic pyrophosphatase"/>
    <property type="match status" value="1"/>
</dbReference>
<dbReference type="InterPro" id="IPR036649">
    <property type="entry name" value="Pyrophosphatase_sf"/>
</dbReference>
<evidence type="ECO:0000256" key="5">
    <source>
        <dbReference type="ARBA" id="ARBA00022842"/>
    </source>
</evidence>
<dbReference type="Proteomes" id="UP000630528">
    <property type="component" value="Unassembled WGS sequence"/>
</dbReference>
<reference evidence="6" key="1">
    <citation type="journal article" date="2012" name="J. Microbiol. Biotechnol.">
        <title>Ramlibacter ginsenosidimutans sp. nov., with ginsenoside-converting activity.</title>
        <authorList>
            <person name="Wang L."/>
            <person name="An D.S."/>
            <person name="Kim S.G."/>
            <person name="Jin F.X."/>
            <person name="Kim S.C."/>
            <person name="Lee S.T."/>
            <person name="Im W.T."/>
        </authorList>
    </citation>
    <scope>NUCLEOTIDE SEQUENCE</scope>
    <source>
        <strain evidence="6">KACC 17527</strain>
    </source>
</reference>
<dbReference type="GO" id="GO:0004427">
    <property type="term" value="F:inorganic diphosphate phosphatase activity"/>
    <property type="evidence" value="ECO:0007669"/>
    <property type="project" value="UniProtKB-EC"/>
</dbReference>
<dbReference type="InterPro" id="IPR008162">
    <property type="entry name" value="Pyrophosphatase"/>
</dbReference>
<comment type="caution">
    <text evidence="6">The sequence shown here is derived from an EMBL/GenBank/DDBJ whole genome shotgun (WGS) entry which is preliminary data.</text>
</comment>
<proteinExistence type="predicted"/>